<dbReference type="eggNOG" id="ENOG502ZZUJ">
    <property type="taxonomic scope" value="Bacteria"/>
</dbReference>
<proteinExistence type="predicted"/>
<sequence length="89" mass="9982">MLPRPPRIFAADEILTGRVQLDGYPFRYIYIVPSAGSLFAGGGRYRFKTGNNGPPDEMLSAVEFLETRGWEMVTVDISGHVCCMRRVRA</sequence>
<dbReference type="EMBL" id="JRTT01000016">
    <property type="protein sequence ID" value="KHD76717.1"/>
    <property type="molecule type" value="Genomic_DNA"/>
</dbReference>
<organism evidence="1 2">
    <name type="scientific">Actinoplanes utahensis</name>
    <dbReference type="NCBI Taxonomy" id="1869"/>
    <lineage>
        <taxon>Bacteria</taxon>
        <taxon>Bacillati</taxon>
        <taxon>Actinomycetota</taxon>
        <taxon>Actinomycetes</taxon>
        <taxon>Micromonosporales</taxon>
        <taxon>Micromonosporaceae</taxon>
        <taxon>Actinoplanes</taxon>
    </lineage>
</organism>
<accession>A0A0A6X9C5</accession>
<protein>
    <submittedName>
        <fullName evidence="1">Uncharacterized protein</fullName>
    </submittedName>
</protein>
<reference evidence="1 2" key="1">
    <citation type="submission" date="2014-10" db="EMBL/GenBank/DDBJ databases">
        <title>Draft genome sequence of Actinoplanes utahensis NRRL 12052.</title>
        <authorList>
            <person name="Velasco-Bucheli B."/>
            <person name="del Cerro C."/>
            <person name="Hormigo D."/>
            <person name="Garcia J.L."/>
            <person name="Acebal C."/>
            <person name="Arroyo M."/>
            <person name="de la Mata I."/>
        </authorList>
    </citation>
    <scope>NUCLEOTIDE SEQUENCE [LARGE SCALE GENOMIC DNA]</scope>
    <source>
        <strain evidence="1 2">NRRL 12052</strain>
    </source>
</reference>
<dbReference type="OrthoDB" id="3394756at2"/>
<evidence type="ECO:0000313" key="2">
    <source>
        <dbReference type="Proteomes" id="UP000054537"/>
    </source>
</evidence>
<evidence type="ECO:0000313" key="1">
    <source>
        <dbReference type="EMBL" id="KHD76717.1"/>
    </source>
</evidence>
<name>A0A0A6X9C5_ACTUT</name>
<dbReference type="AlphaFoldDB" id="A0A0A6X9C5"/>
<dbReference type="Proteomes" id="UP000054537">
    <property type="component" value="Unassembled WGS sequence"/>
</dbReference>
<keyword evidence="2" id="KW-1185">Reference proteome</keyword>
<comment type="caution">
    <text evidence="1">The sequence shown here is derived from an EMBL/GenBank/DDBJ whole genome shotgun (WGS) entry which is preliminary data.</text>
</comment>
<dbReference type="RefSeq" id="WP_043525264.1">
    <property type="nucleotide sequence ID" value="NZ_BAABKU010000018.1"/>
</dbReference>
<gene>
    <name evidence="1" type="ORF">MB27_15640</name>
</gene>